<dbReference type="RefSeq" id="XP_047779944.1">
    <property type="nucleotide sequence ID" value="XM_047923530.1"/>
</dbReference>
<name>A0ABQ8KIV4_9APHY</name>
<dbReference type="GeneID" id="72004262"/>
<proteinExistence type="predicted"/>
<dbReference type="Proteomes" id="UP000814176">
    <property type="component" value="Unassembled WGS sequence"/>
</dbReference>
<comment type="caution">
    <text evidence="1">The sequence shown here is derived from an EMBL/GenBank/DDBJ whole genome shotgun (WGS) entry which is preliminary data.</text>
</comment>
<keyword evidence="2" id="KW-1185">Reference proteome</keyword>
<gene>
    <name evidence="1" type="ORF">C8Q71DRAFT_755123</name>
</gene>
<organism evidence="1 2">
    <name type="scientific">Rhodofomes roseus</name>
    <dbReference type="NCBI Taxonomy" id="34475"/>
    <lineage>
        <taxon>Eukaryota</taxon>
        <taxon>Fungi</taxon>
        <taxon>Dikarya</taxon>
        <taxon>Basidiomycota</taxon>
        <taxon>Agaricomycotina</taxon>
        <taxon>Agaricomycetes</taxon>
        <taxon>Polyporales</taxon>
        <taxon>Rhodofomes</taxon>
    </lineage>
</organism>
<sequence>MQSPVDRLPLELVDEILKRLPIAAHDQLDHPRGTGDTSVHHAVLASCARVSRLFHVSAVRVLWRDQHLGWICRAIFRDFIRRNVSRSDRLEARLAAVGLDDDSEEEGNDTAHGAYSTFPDAQYGYLPRPISAEEWARFEHYAPHVHVLRYTRDETIDSSFFLLLQQYARRQPLFPNLHELIWEHATPELVSVVSPSIRIIRLPEDEENEEYAAEAQVNVFHMRRHVFKALLPTVLKGVPSLEVLKTRTLGRETFWSPLRAPSGECLLSQSIRVLHISESFTTLTRVALVIISSLQRLVELSIKCSGRGPKHNLGMGAALDLSDVRPFNRLERLRIKGFGIEVTALIEAIVAPVLEDVGIGVYTEHHQNQTRAGLALGVALDTLRRRNADTLWRLHLDVRSWPVPFFPTTTEPTFAPIARPLLDLRHLRYVSIFNGGRADVSVPALVAAWPDLRTLIMPAQEPSPDMLTAIAHTCTKLESLSFDSLAKEFLDLPPVAAENPAASTDSDVAIPALRELRLIERLFTRDSPDAKHENITRFLRSLFPRLVVEQKLVGADPVPYTDMSLAWYYEDNL</sequence>
<evidence type="ECO:0008006" key="3">
    <source>
        <dbReference type="Google" id="ProtNLM"/>
    </source>
</evidence>
<dbReference type="Gene3D" id="3.80.10.10">
    <property type="entry name" value="Ribonuclease Inhibitor"/>
    <property type="match status" value="1"/>
</dbReference>
<evidence type="ECO:0000313" key="2">
    <source>
        <dbReference type="Proteomes" id="UP000814176"/>
    </source>
</evidence>
<reference evidence="1 2" key="1">
    <citation type="journal article" date="2021" name="Environ. Microbiol.">
        <title>Gene family expansions and transcriptome signatures uncover fungal adaptations to wood decay.</title>
        <authorList>
            <person name="Hage H."/>
            <person name="Miyauchi S."/>
            <person name="Viragh M."/>
            <person name="Drula E."/>
            <person name="Min B."/>
            <person name="Chaduli D."/>
            <person name="Navarro D."/>
            <person name="Favel A."/>
            <person name="Norest M."/>
            <person name="Lesage-Meessen L."/>
            <person name="Balint B."/>
            <person name="Merenyi Z."/>
            <person name="de Eugenio L."/>
            <person name="Morin E."/>
            <person name="Martinez A.T."/>
            <person name="Baldrian P."/>
            <person name="Stursova M."/>
            <person name="Martinez M.J."/>
            <person name="Novotny C."/>
            <person name="Magnuson J.K."/>
            <person name="Spatafora J.W."/>
            <person name="Maurice S."/>
            <person name="Pangilinan J."/>
            <person name="Andreopoulos W."/>
            <person name="LaButti K."/>
            <person name="Hundley H."/>
            <person name="Na H."/>
            <person name="Kuo A."/>
            <person name="Barry K."/>
            <person name="Lipzen A."/>
            <person name="Henrissat B."/>
            <person name="Riley R."/>
            <person name="Ahrendt S."/>
            <person name="Nagy L.G."/>
            <person name="Grigoriev I.V."/>
            <person name="Martin F."/>
            <person name="Rosso M.N."/>
        </authorList>
    </citation>
    <scope>NUCLEOTIDE SEQUENCE [LARGE SCALE GENOMIC DNA]</scope>
    <source>
        <strain evidence="1 2">CIRM-BRFM 1785</strain>
    </source>
</reference>
<protein>
    <recommendedName>
        <fullName evidence="3">F-box domain-containing protein</fullName>
    </recommendedName>
</protein>
<dbReference type="InterPro" id="IPR032675">
    <property type="entry name" value="LRR_dom_sf"/>
</dbReference>
<dbReference type="EMBL" id="JADCUA010000008">
    <property type="protein sequence ID" value="KAH9837906.1"/>
    <property type="molecule type" value="Genomic_DNA"/>
</dbReference>
<accession>A0ABQ8KIV4</accession>
<evidence type="ECO:0000313" key="1">
    <source>
        <dbReference type="EMBL" id="KAH9837906.1"/>
    </source>
</evidence>